<evidence type="ECO:0000256" key="4">
    <source>
        <dbReference type="ARBA" id="ARBA00022475"/>
    </source>
</evidence>
<dbReference type="InterPro" id="IPR027417">
    <property type="entry name" value="P-loop_NTPase"/>
</dbReference>
<feature type="domain" description="ABC transporter" evidence="10">
    <location>
        <begin position="273"/>
        <end position="518"/>
    </location>
</feature>
<evidence type="ECO:0000256" key="7">
    <source>
        <dbReference type="ARBA" id="ARBA00023136"/>
    </source>
</evidence>
<dbReference type="EC" id="7.4.2.9" evidence="8"/>
<dbReference type="RefSeq" id="WP_135441078.1">
    <property type="nucleotide sequence ID" value="NZ_SRLE01000002.1"/>
</dbReference>
<dbReference type="SUPFAM" id="SSF52540">
    <property type="entry name" value="P-loop containing nucleoside triphosphate hydrolases"/>
    <property type="match status" value="2"/>
</dbReference>
<proteinExistence type="inferred from homology"/>
<keyword evidence="12" id="KW-1185">Reference proteome</keyword>
<dbReference type="InterPro" id="IPR017871">
    <property type="entry name" value="ABC_transporter-like_CS"/>
</dbReference>
<dbReference type="Pfam" id="PF08352">
    <property type="entry name" value="oligo_HPY"/>
    <property type="match status" value="2"/>
</dbReference>
<reference evidence="11 12" key="1">
    <citation type="submission" date="2019-04" db="EMBL/GenBank/DDBJ databases">
        <title>Taxonomy of novel Haliea sp. from mangrove soil of West Coast of India.</title>
        <authorList>
            <person name="Verma A."/>
            <person name="Kumar P."/>
            <person name="Krishnamurthi S."/>
        </authorList>
    </citation>
    <scope>NUCLEOTIDE SEQUENCE [LARGE SCALE GENOMIC DNA]</scope>
    <source>
        <strain evidence="11 12">SAOS-164</strain>
    </source>
</reference>
<dbReference type="GO" id="GO:0015833">
    <property type="term" value="P:peptide transport"/>
    <property type="evidence" value="ECO:0007669"/>
    <property type="project" value="InterPro"/>
</dbReference>
<evidence type="ECO:0000256" key="2">
    <source>
        <dbReference type="ARBA" id="ARBA00005417"/>
    </source>
</evidence>
<name>A0A4Z0M8W6_9GAMM</name>
<dbReference type="EMBL" id="SRLE01000002">
    <property type="protein sequence ID" value="TGD75826.1"/>
    <property type="molecule type" value="Genomic_DNA"/>
</dbReference>
<dbReference type="InterPro" id="IPR003439">
    <property type="entry name" value="ABC_transporter-like_ATP-bd"/>
</dbReference>
<evidence type="ECO:0000256" key="3">
    <source>
        <dbReference type="ARBA" id="ARBA00022448"/>
    </source>
</evidence>
<evidence type="ECO:0000256" key="6">
    <source>
        <dbReference type="ARBA" id="ARBA00022840"/>
    </source>
</evidence>
<comment type="subcellular location">
    <subcellularLocation>
        <location evidence="1">Cell inner membrane</location>
        <topology evidence="1">Peripheral membrane protein</topology>
    </subcellularLocation>
</comment>
<dbReference type="GO" id="GO:0055085">
    <property type="term" value="P:transmembrane transport"/>
    <property type="evidence" value="ECO:0007669"/>
    <property type="project" value="UniProtKB-ARBA"/>
</dbReference>
<dbReference type="Gene3D" id="3.40.50.300">
    <property type="entry name" value="P-loop containing nucleotide triphosphate hydrolases"/>
    <property type="match status" value="2"/>
</dbReference>
<keyword evidence="7" id="KW-0472">Membrane</keyword>
<dbReference type="NCBIfam" id="NF007739">
    <property type="entry name" value="PRK10419.1"/>
    <property type="match status" value="2"/>
</dbReference>
<evidence type="ECO:0000313" key="12">
    <source>
        <dbReference type="Proteomes" id="UP000298050"/>
    </source>
</evidence>
<dbReference type="NCBIfam" id="NF008453">
    <property type="entry name" value="PRK11308.1"/>
    <property type="match status" value="2"/>
</dbReference>
<keyword evidence="6 11" id="KW-0067">ATP-binding</keyword>
<evidence type="ECO:0000256" key="8">
    <source>
        <dbReference type="ARBA" id="ARBA00038852"/>
    </source>
</evidence>
<evidence type="ECO:0000313" key="11">
    <source>
        <dbReference type="EMBL" id="TGD75826.1"/>
    </source>
</evidence>
<gene>
    <name evidence="11" type="ORF">E4634_02865</name>
</gene>
<evidence type="ECO:0000256" key="5">
    <source>
        <dbReference type="ARBA" id="ARBA00022741"/>
    </source>
</evidence>
<comment type="caution">
    <text evidence="11">The sequence shown here is derived from an EMBL/GenBank/DDBJ whole genome shotgun (WGS) entry which is preliminary data.</text>
</comment>
<comment type="similarity">
    <text evidence="2">Belongs to the ABC transporter superfamily.</text>
</comment>
<dbReference type="InterPro" id="IPR050388">
    <property type="entry name" value="ABC_Ni/Peptide_Import"/>
</dbReference>
<keyword evidence="5" id="KW-0547">Nucleotide-binding</keyword>
<evidence type="ECO:0000259" key="10">
    <source>
        <dbReference type="PROSITE" id="PS50893"/>
    </source>
</evidence>
<dbReference type="SMART" id="SM00382">
    <property type="entry name" value="AAA"/>
    <property type="match status" value="2"/>
</dbReference>
<keyword evidence="4" id="KW-1003">Cell membrane</keyword>
<organism evidence="11 12">
    <name type="scientific">Mangrovimicrobium sediminis</name>
    <dbReference type="NCBI Taxonomy" id="2562682"/>
    <lineage>
        <taxon>Bacteria</taxon>
        <taxon>Pseudomonadati</taxon>
        <taxon>Pseudomonadota</taxon>
        <taxon>Gammaproteobacteria</taxon>
        <taxon>Cellvibrionales</taxon>
        <taxon>Halieaceae</taxon>
        <taxon>Mangrovimicrobium</taxon>
    </lineage>
</organism>
<comment type="catalytic activity">
    <reaction evidence="9">
        <text>a dipeptide(out) + ATP + H2O = a dipeptide(in) + ADP + phosphate + H(+)</text>
        <dbReference type="Rhea" id="RHEA:23120"/>
        <dbReference type="ChEBI" id="CHEBI:15377"/>
        <dbReference type="ChEBI" id="CHEBI:15378"/>
        <dbReference type="ChEBI" id="CHEBI:30616"/>
        <dbReference type="ChEBI" id="CHEBI:43474"/>
        <dbReference type="ChEBI" id="CHEBI:90799"/>
        <dbReference type="ChEBI" id="CHEBI:456216"/>
        <dbReference type="EC" id="7.4.2.9"/>
    </reaction>
</comment>
<dbReference type="GO" id="GO:0005524">
    <property type="term" value="F:ATP binding"/>
    <property type="evidence" value="ECO:0007669"/>
    <property type="project" value="UniProtKB-KW"/>
</dbReference>
<keyword evidence="3" id="KW-0813">Transport</keyword>
<dbReference type="Proteomes" id="UP000298050">
    <property type="component" value="Unassembled WGS sequence"/>
</dbReference>
<dbReference type="InterPro" id="IPR003593">
    <property type="entry name" value="AAA+_ATPase"/>
</dbReference>
<dbReference type="PROSITE" id="PS00211">
    <property type="entry name" value="ABC_TRANSPORTER_1"/>
    <property type="match status" value="2"/>
</dbReference>
<dbReference type="GO" id="GO:0016887">
    <property type="term" value="F:ATP hydrolysis activity"/>
    <property type="evidence" value="ECO:0007669"/>
    <property type="project" value="InterPro"/>
</dbReference>
<evidence type="ECO:0000256" key="1">
    <source>
        <dbReference type="ARBA" id="ARBA00004417"/>
    </source>
</evidence>
<sequence length="528" mass="57966">MALLEVNNLEVSFVTRMGTNKAVDGISFSVETGKITAIIGESGSGKSVACYSLLGLIPQPPGRVDGGTALFEGKDLLQASESELRKIRGRDVAMIFQDPMTCLNPFMTIGKQLMEPLLFHRDVTKAEAKARALQLLEEVGIRDPANTFDNYPHEFSGGMRQRVMIAMALINEPKLLIADEPTTALDVTIQAQILQLIADLQKNRDIGVIFISHDLAVVADIADQIVVMQQGKIVEAGDSDHIFHHAEHPYTQKLLAAIPGDSKQPEAHPETLIEVRNLCTWFGQGKDAEPVKAVDDVSFDIRRGEILGLVGESGSGKSTIGRSILRLVPVTSGHVNFDGTDLTQLEGGALKQMRRRMQMIFQDPFASLNPRMTVFDTLAEPLLLHGIENRKTVASGVLKLMDDVGLARNFVRKYPHEFSGGQRQRIAIGRALATRPEFVVADEPVSALDVTIQAQILDLMLDLGKEYGLTMLFVSHDLAVVRHLADRILVLYKGKVVEQGTGGELFEHPKEEYTRALLQSIPGRSLLD</sequence>
<dbReference type="PANTHER" id="PTHR43297">
    <property type="entry name" value="OLIGOPEPTIDE TRANSPORT ATP-BINDING PROTEIN APPD"/>
    <property type="match status" value="1"/>
</dbReference>
<protein>
    <recommendedName>
        <fullName evidence="8">ABC-type dipeptide transporter</fullName>
        <ecNumber evidence="8">7.4.2.9</ecNumber>
    </recommendedName>
</protein>
<dbReference type="PANTHER" id="PTHR43297:SF2">
    <property type="entry name" value="DIPEPTIDE TRANSPORT ATP-BINDING PROTEIN DPPD"/>
    <property type="match status" value="1"/>
</dbReference>
<accession>A0A4Z0M8W6</accession>
<dbReference type="FunFam" id="3.40.50.300:FF:000016">
    <property type="entry name" value="Oligopeptide ABC transporter ATP-binding component"/>
    <property type="match status" value="2"/>
</dbReference>
<dbReference type="PROSITE" id="PS50893">
    <property type="entry name" value="ABC_TRANSPORTER_2"/>
    <property type="match status" value="2"/>
</dbReference>
<dbReference type="CDD" id="cd03257">
    <property type="entry name" value="ABC_NikE_OppD_transporters"/>
    <property type="match status" value="2"/>
</dbReference>
<feature type="domain" description="ABC transporter" evidence="10">
    <location>
        <begin position="4"/>
        <end position="255"/>
    </location>
</feature>
<dbReference type="GO" id="GO:0005886">
    <property type="term" value="C:plasma membrane"/>
    <property type="evidence" value="ECO:0007669"/>
    <property type="project" value="UniProtKB-SubCell"/>
</dbReference>
<dbReference type="InterPro" id="IPR013563">
    <property type="entry name" value="Oligopep_ABC_C"/>
</dbReference>
<dbReference type="Pfam" id="PF00005">
    <property type="entry name" value="ABC_tran"/>
    <property type="match status" value="2"/>
</dbReference>
<evidence type="ECO:0000256" key="9">
    <source>
        <dbReference type="ARBA" id="ARBA00047356"/>
    </source>
</evidence>
<dbReference type="OrthoDB" id="9784450at2"/>
<dbReference type="AlphaFoldDB" id="A0A4Z0M8W6"/>